<proteinExistence type="predicted"/>
<dbReference type="AlphaFoldDB" id="A0A6S6QSL2"/>
<feature type="transmembrane region" description="Helical" evidence="1">
    <location>
        <begin position="88"/>
        <end position="119"/>
    </location>
</feature>
<name>A0A6S6QSL2_9HYPH</name>
<evidence type="ECO:0000313" key="2">
    <source>
        <dbReference type="EMBL" id="BCJ90937.1"/>
    </source>
</evidence>
<reference evidence="2 3" key="1">
    <citation type="submission" date="2020-08" db="EMBL/GenBank/DDBJ databases">
        <title>Genome sequence of Rhizobiales bacterium strain IZ6.</title>
        <authorList>
            <person name="Nakai R."/>
            <person name="Naganuma T."/>
        </authorList>
    </citation>
    <scope>NUCLEOTIDE SEQUENCE [LARGE SCALE GENOMIC DNA]</scope>
    <source>
        <strain evidence="2 3">IZ6</strain>
    </source>
</reference>
<keyword evidence="1" id="KW-0812">Transmembrane</keyword>
<protein>
    <submittedName>
        <fullName evidence="2">Uncharacterized protein</fullName>
    </submittedName>
</protein>
<keyword evidence="1" id="KW-1133">Transmembrane helix</keyword>
<evidence type="ECO:0000256" key="1">
    <source>
        <dbReference type="SAM" id="Phobius"/>
    </source>
</evidence>
<feature type="transmembrane region" description="Helical" evidence="1">
    <location>
        <begin position="63"/>
        <end position="82"/>
    </location>
</feature>
<dbReference type="RefSeq" id="WP_222874624.1">
    <property type="nucleotide sequence ID" value="NZ_AP023361.1"/>
</dbReference>
<evidence type="ECO:0000313" key="3">
    <source>
        <dbReference type="Proteomes" id="UP000515317"/>
    </source>
</evidence>
<keyword evidence="1" id="KW-0472">Membrane</keyword>
<gene>
    <name evidence="2" type="ORF">IZ6_16720</name>
</gene>
<dbReference type="Proteomes" id="UP000515317">
    <property type="component" value="Chromosome"/>
</dbReference>
<organism evidence="2 3">
    <name type="scientific">Terrihabitans soli</name>
    <dbReference type="NCBI Taxonomy" id="708113"/>
    <lineage>
        <taxon>Bacteria</taxon>
        <taxon>Pseudomonadati</taxon>
        <taxon>Pseudomonadota</taxon>
        <taxon>Alphaproteobacteria</taxon>
        <taxon>Hyphomicrobiales</taxon>
        <taxon>Terrihabitans</taxon>
    </lineage>
</organism>
<sequence length="131" mass="13790">MSDRPIFRPGFAAILALAAVSAAALGLALYMRYWVVEPAVVGLACDAGSMTTICVVRRTFIGIFVWYGFGGAALVATALALLRPSNLLIGAALIFGLIGVVNYNTQLSALALALLPLVLARPAPEREFQPE</sequence>
<dbReference type="KEGG" id="tso:IZ6_16720"/>
<accession>A0A6S6QSL2</accession>
<dbReference type="EMBL" id="AP023361">
    <property type="protein sequence ID" value="BCJ90937.1"/>
    <property type="molecule type" value="Genomic_DNA"/>
</dbReference>
<feature type="transmembrane region" description="Helical" evidence="1">
    <location>
        <begin position="12"/>
        <end position="33"/>
    </location>
</feature>
<keyword evidence="3" id="KW-1185">Reference proteome</keyword>